<evidence type="ECO:0000313" key="1">
    <source>
        <dbReference type="EMBL" id="GIL26275.1"/>
    </source>
</evidence>
<comment type="caution">
    <text evidence="1">The sequence shown here is derived from an EMBL/GenBank/DDBJ whole genome shotgun (WGS) entry which is preliminary data.</text>
</comment>
<sequence>MAARVLLAHPRAVPLLATYPVPTPPSAPADYYDRWFTAGLTALVHGFTT</sequence>
<dbReference type="Proteomes" id="UP000614996">
    <property type="component" value="Unassembled WGS sequence"/>
</dbReference>
<dbReference type="EMBL" id="BOPO01000021">
    <property type="protein sequence ID" value="GIL26275.1"/>
    <property type="molecule type" value="Genomic_DNA"/>
</dbReference>
<name>A0A8J4EJR0_9ACTN</name>
<accession>A0A8J4EJR0</accession>
<dbReference type="RefSeq" id="WP_207124010.1">
    <property type="nucleotide sequence ID" value="NZ_BOPO01000021.1"/>
</dbReference>
<proteinExistence type="predicted"/>
<gene>
    <name evidence="1" type="ORF">NUM_15290</name>
</gene>
<keyword evidence="2" id="KW-1185">Reference proteome</keyword>
<organism evidence="1 2">
    <name type="scientific">Actinocatenispora comari</name>
    <dbReference type="NCBI Taxonomy" id="2807577"/>
    <lineage>
        <taxon>Bacteria</taxon>
        <taxon>Bacillati</taxon>
        <taxon>Actinomycetota</taxon>
        <taxon>Actinomycetes</taxon>
        <taxon>Micromonosporales</taxon>
        <taxon>Micromonosporaceae</taxon>
        <taxon>Actinocatenispora</taxon>
    </lineage>
</organism>
<evidence type="ECO:0000313" key="2">
    <source>
        <dbReference type="Proteomes" id="UP000614996"/>
    </source>
</evidence>
<reference evidence="2" key="1">
    <citation type="journal article" date="2021" name="Int. J. Syst. Evol. Microbiol.">
        <title>Actinocatenispora comari sp. nov., an endophytic actinomycete isolated from aerial parts of Comarum salesowianum.</title>
        <authorList>
            <person name="Oyunbileg N."/>
            <person name="Iizaka Y."/>
            <person name="Hamada M."/>
            <person name="Davaapurev B.O."/>
            <person name="Fukumoto A."/>
            <person name="Tsetseg B."/>
            <person name="Kato F."/>
            <person name="Tamura T."/>
            <person name="Batkhuu J."/>
            <person name="Anzai Y."/>
        </authorList>
    </citation>
    <scope>NUCLEOTIDE SEQUENCE [LARGE SCALE GENOMIC DNA]</scope>
    <source>
        <strain evidence="2">NUM-2625</strain>
    </source>
</reference>
<protein>
    <submittedName>
        <fullName evidence="1">Uncharacterized protein</fullName>
    </submittedName>
</protein>
<dbReference type="AlphaFoldDB" id="A0A8J4EJR0"/>